<accession>A0AAN4ZNA3</accession>
<protein>
    <submittedName>
        <fullName evidence="1">Uncharacterized protein</fullName>
    </submittedName>
</protein>
<dbReference type="Proteomes" id="UP001328107">
    <property type="component" value="Unassembled WGS sequence"/>
</dbReference>
<reference evidence="2" key="1">
    <citation type="submission" date="2022-10" db="EMBL/GenBank/DDBJ databases">
        <title>Genome assembly of Pristionchus species.</title>
        <authorList>
            <person name="Yoshida K."/>
            <person name="Sommer R.J."/>
        </authorList>
    </citation>
    <scope>NUCLEOTIDE SEQUENCE [LARGE SCALE GENOMIC DNA]</scope>
    <source>
        <strain evidence="2">RS5460</strain>
    </source>
</reference>
<organism evidence="1 2">
    <name type="scientific">Pristionchus mayeri</name>
    <dbReference type="NCBI Taxonomy" id="1317129"/>
    <lineage>
        <taxon>Eukaryota</taxon>
        <taxon>Metazoa</taxon>
        <taxon>Ecdysozoa</taxon>
        <taxon>Nematoda</taxon>
        <taxon>Chromadorea</taxon>
        <taxon>Rhabditida</taxon>
        <taxon>Rhabditina</taxon>
        <taxon>Diplogasteromorpha</taxon>
        <taxon>Diplogasteroidea</taxon>
        <taxon>Neodiplogasteridae</taxon>
        <taxon>Pristionchus</taxon>
    </lineage>
</organism>
<evidence type="ECO:0000313" key="2">
    <source>
        <dbReference type="Proteomes" id="UP001328107"/>
    </source>
</evidence>
<feature type="non-terminal residue" evidence="1">
    <location>
        <position position="90"/>
    </location>
</feature>
<gene>
    <name evidence="1" type="ORF">PMAYCL1PPCAC_14707</name>
</gene>
<proteinExistence type="predicted"/>
<name>A0AAN4ZNA3_9BILA</name>
<keyword evidence="2" id="KW-1185">Reference proteome</keyword>
<feature type="non-terminal residue" evidence="1">
    <location>
        <position position="1"/>
    </location>
</feature>
<dbReference type="AlphaFoldDB" id="A0AAN4ZNA3"/>
<sequence>LVSVLNQSFLHSTADCSTMSLYRYSPFGRSMLRAVDQMFNDEFAHTGIFPYWARIPHHNSALNLGSALGGVENTAEKFAVSVDVSHFKPE</sequence>
<dbReference type="EMBL" id="BTRK01000003">
    <property type="protein sequence ID" value="GMR44512.1"/>
    <property type="molecule type" value="Genomic_DNA"/>
</dbReference>
<evidence type="ECO:0000313" key="1">
    <source>
        <dbReference type="EMBL" id="GMR44512.1"/>
    </source>
</evidence>
<comment type="caution">
    <text evidence="1">The sequence shown here is derived from an EMBL/GenBank/DDBJ whole genome shotgun (WGS) entry which is preliminary data.</text>
</comment>